<dbReference type="Proteomes" id="UP000824533">
    <property type="component" value="Linkage Group LG13"/>
</dbReference>
<name>A0ACC1CZ76_9NEOP</name>
<organism evidence="1 2">
    <name type="scientific">Dendrolimus kikuchii</name>
    <dbReference type="NCBI Taxonomy" id="765133"/>
    <lineage>
        <taxon>Eukaryota</taxon>
        <taxon>Metazoa</taxon>
        <taxon>Ecdysozoa</taxon>
        <taxon>Arthropoda</taxon>
        <taxon>Hexapoda</taxon>
        <taxon>Insecta</taxon>
        <taxon>Pterygota</taxon>
        <taxon>Neoptera</taxon>
        <taxon>Endopterygota</taxon>
        <taxon>Lepidoptera</taxon>
        <taxon>Glossata</taxon>
        <taxon>Ditrysia</taxon>
        <taxon>Bombycoidea</taxon>
        <taxon>Lasiocampidae</taxon>
        <taxon>Dendrolimus</taxon>
    </lineage>
</organism>
<accession>A0ACC1CZ76</accession>
<gene>
    <name evidence="1" type="ORF">K1T71_008054</name>
</gene>
<evidence type="ECO:0000313" key="1">
    <source>
        <dbReference type="EMBL" id="KAJ0176875.1"/>
    </source>
</evidence>
<sequence>MDVEFLRYRFEDGYYGVITKHGFIVGVRHIQMLYMLVGSIMMGMIRGGTGIAILAMVDERRLGDTYIQIHTWDKRVQGAILSSFFFGYAVMLLPAYQFLRKVGGKMVFTGMLLINGALSVAMPTIANKGGWVAMCNAYLCMGMTHGCFAAVYQTLLQKWLPPREKKFFSSIIFGGLQLGIIVSFPFNSFLSTTPLGWELIYYASAMLTLPMSIVYFVLTASSPQDHQAIGDKELDYIKECFNYYRKKEIPKPWREILQSPQFWAVVSAHAASNVLFVFFIVGVPVYFNSFMPVSQSASYSMMPFLLMALIYLLSSPILDFIYNRIIGDTIYVTNFCKIIHAICACCIIVGLSLLPNLYNKINSVCILLNVILGLLGLQFYGFLNSLNGMSENYSNTLMTISSTVSAVMASAVPVVTGLILSNERKAEDKWRSIFLTLATIYTFCNLVYIAFGSNERQDWDHVGIRRKLKGYVKGSTIHTNHVQLEEISHINLIPDINETDTPL</sequence>
<keyword evidence="2" id="KW-1185">Reference proteome</keyword>
<protein>
    <submittedName>
        <fullName evidence="1">Uncharacterized protein</fullName>
    </submittedName>
</protein>
<dbReference type="EMBL" id="CM034399">
    <property type="protein sequence ID" value="KAJ0176875.1"/>
    <property type="molecule type" value="Genomic_DNA"/>
</dbReference>
<proteinExistence type="predicted"/>
<comment type="caution">
    <text evidence="1">The sequence shown here is derived from an EMBL/GenBank/DDBJ whole genome shotgun (WGS) entry which is preliminary data.</text>
</comment>
<evidence type="ECO:0000313" key="2">
    <source>
        <dbReference type="Proteomes" id="UP000824533"/>
    </source>
</evidence>
<reference evidence="1 2" key="1">
    <citation type="journal article" date="2021" name="Front. Genet.">
        <title>Chromosome-Level Genome Assembly Reveals Significant Gene Expansion in the Toll and IMD Signaling Pathways of Dendrolimus kikuchii.</title>
        <authorList>
            <person name="Zhou J."/>
            <person name="Wu P."/>
            <person name="Xiong Z."/>
            <person name="Liu N."/>
            <person name="Zhao N."/>
            <person name="Ji M."/>
            <person name="Qiu Y."/>
            <person name="Yang B."/>
        </authorList>
    </citation>
    <scope>NUCLEOTIDE SEQUENCE [LARGE SCALE GENOMIC DNA]</scope>
    <source>
        <strain evidence="1">Ann1</strain>
    </source>
</reference>